<evidence type="ECO:0000313" key="1">
    <source>
        <dbReference type="EnsemblPlants" id="Kaladp0032s0418.1.v1.1.CDS.1"/>
    </source>
</evidence>
<dbReference type="AlphaFoldDB" id="A0A7N0TD65"/>
<dbReference type="EnsemblPlants" id="Kaladp0032s0418.1.v1.1">
    <property type="protein sequence ID" value="Kaladp0032s0418.1.v1.1.CDS.1"/>
    <property type="gene ID" value="Kaladp0032s0418.v1.1"/>
</dbReference>
<dbReference type="Proteomes" id="UP000594263">
    <property type="component" value="Unplaced"/>
</dbReference>
<protein>
    <submittedName>
        <fullName evidence="1">Uncharacterized protein</fullName>
    </submittedName>
</protein>
<reference evidence="1" key="1">
    <citation type="submission" date="2021-01" db="UniProtKB">
        <authorList>
            <consortium name="EnsemblPlants"/>
        </authorList>
    </citation>
    <scope>IDENTIFICATION</scope>
</reference>
<keyword evidence="2" id="KW-1185">Reference proteome</keyword>
<accession>A0A7N0TD65</accession>
<name>A0A7N0TD65_KALFE</name>
<sequence length="80" mass="9596">MKSHPHQDDQSQNVFMLAQQNLKYRLIQVPFETTDFREPERDLLRTSFAWTTPENKKPIVCRIVDELERSMKSDNNLYIL</sequence>
<proteinExistence type="predicted"/>
<organism evidence="1 2">
    <name type="scientific">Kalanchoe fedtschenkoi</name>
    <name type="common">Lavender scallops</name>
    <name type="synonym">South American air plant</name>
    <dbReference type="NCBI Taxonomy" id="63787"/>
    <lineage>
        <taxon>Eukaryota</taxon>
        <taxon>Viridiplantae</taxon>
        <taxon>Streptophyta</taxon>
        <taxon>Embryophyta</taxon>
        <taxon>Tracheophyta</taxon>
        <taxon>Spermatophyta</taxon>
        <taxon>Magnoliopsida</taxon>
        <taxon>eudicotyledons</taxon>
        <taxon>Gunneridae</taxon>
        <taxon>Pentapetalae</taxon>
        <taxon>Saxifragales</taxon>
        <taxon>Crassulaceae</taxon>
        <taxon>Kalanchoe</taxon>
    </lineage>
</organism>
<evidence type="ECO:0000313" key="2">
    <source>
        <dbReference type="Proteomes" id="UP000594263"/>
    </source>
</evidence>
<dbReference type="Gramene" id="Kaladp0032s0418.1.v1.1">
    <property type="protein sequence ID" value="Kaladp0032s0418.1.v1.1.CDS.1"/>
    <property type="gene ID" value="Kaladp0032s0418.v1.1"/>
</dbReference>